<dbReference type="Proteomes" id="UP000095751">
    <property type="component" value="Unassembled WGS sequence"/>
</dbReference>
<gene>
    <name evidence="1" type="ORF">FRACYDRAFT_193219</name>
</gene>
<evidence type="ECO:0000313" key="2">
    <source>
        <dbReference type="Proteomes" id="UP000095751"/>
    </source>
</evidence>
<evidence type="ECO:0000313" key="1">
    <source>
        <dbReference type="EMBL" id="OEU11009.1"/>
    </source>
</evidence>
<feature type="non-terminal residue" evidence="1">
    <location>
        <position position="530"/>
    </location>
</feature>
<protein>
    <submittedName>
        <fullName evidence="1">Uncharacterized protein</fullName>
    </submittedName>
</protein>
<dbReference type="KEGG" id="fcy:FRACYDRAFT_193219"/>
<keyword evidence="2" id="KW-1185">Reference proteome</keyword>
<dbReference type="SUPFAM" id="SSF53098">
    <property type="entry name" value="Ribonuclease H-like"/>
    <property type="match status" value="1"/>
</dbReference>
<name>A0A1E7EYW2_9STRA</name>
<proteinExistence type="predicted"/>
<dbReference type="AlphaFoldDB" id="A0A1E7EYW2"/>
<accession>A0A1E7EYW2</accession>
<reference evidence="1 2" key="1">
    <citation type="submission" date="2016-09" db="EMBL/GenBank/DDBJ databases">
        <title>Extensive genetic diversity and differential bi-allelic expression allows diatom success in the polar Southern Ocean.</title>
        <authorList>
            <consortium name="DOE Joint Genome Institute"/>
            <person name="Mock T."/>
            <person name="Otillar R.P."/>
            <person name="Strauss J."/>
            <person name="Dupont C."/>
            <person name="Frickenhaus S."/>
            <person name="Maumus F."/>
            <person name="Mcmullan M."/>
            <person name="Sanges R."/>
            <person name="Schmutz J."/>
            <person name="Toseland A."/>
            <person name="Valas R."/>
            <person name="Veluchamy A."/>
            <person name="Ward B.J."/>
            <person name="Allen A."/>
            <person name="Barry K."/>
            <person name="Falciatore A."/>
            <person name="Ferrante M."/>
            <person name="Fortunato A.E."/>
            <person name="Gloeckner G."/>
            <person name="Gruber A."/>
            <person name="Hipkin R."/>
            <person name="Janech M."/>
            <person name="Kroth P."/>
            <person name="Leese F."/>
            <person name="Lindquist E."/>
            <person name="Lyon B.R."/>
            <person name="Martin J."/>
            <person name="Mayer C."/>
            <person name="Parker M."/>
            <person name="Quesneville H."/>
            <person name="Raymond J."/>
            <person name="Uhlig C."/>
            <person name="Valentin K.U."/>
            <person name="Worden A.Z."/>
            <person name="Armbrust E.V."/>
            <person name="Bowler C."/>
            <person name="Green B."/>
            <person name="Moulton V."/>
            <person name="Van Oosterhout C."/>
            <person name="Grigoriev I."/>
        </authorList>
    </citation>
    <scope>NUCLEOTIDE SEQUENCE [LARGE SCALE GENOMIC DNA]</scope>
    <source>
        <strain evidence="1 2">CCMP1102</strain>
    </source>
</reference>
<dbReference type="GO" id="GO:0003676">
    <property type="term" value="F:nucleic acid binding"/>
    <property type="evidence" value="ECO:0007669"/>
    <property type="project" value="InterPro"/>
</dbReference>
<dbReference type="OrthoDB" id="47219at2759"/>
<dbReference type="EMBL" id="KV784369">
    <property type="protein sequence ID" value="OEU11009.1"/>
    <property type="molecule type" value="Genomic_DNA"/>
</dbReference>
<sequence>MPLQNPAVYHSNKPDELPIVIDTGASCSITPVHSDFISTIQPSKVPVLNNISGTTAVVGQGTIEWNIQDANGIVKPIQTSAYYVPQATIRLFSPQVYINNDKSKTSEMTLNSRGINLVLSCGTHKYMFQPSADRINLQLLSNQLSIFQSTILDQSLLSRDNINLSPSSKELLLWHCRLGHADFQRILSILAKPESSRGSEAKGELVRRMINPTNKVSNTLIPKCIACSVAKQKRITPDSTTITKIKSEEGAILQNTLYPGEKISCDHYMSSTLGRLPHTRGKEDKANQYVGGTLFVDFATNYIFHHHQVNLTAAATVRSKHACERHFLEHGYKIQGYWADNNPFQSKMWTNDCALQHQQHTTFSGVGAQHQNYVERHQQTIFNWSRAMLLHFVLHWPQQANENLWPFFVDHAVYLWNNLPSRNNSQIAPKELFTNVTFDDYRHLQRSHVIGCPVFVLDPRIQDSKKIPKWNMRSRRGIYLGVSKHHSTTVHLVLNPTTGDVSPQYHVLFDDYFSTVFSNGQFDPTVWESL</sequence>
<dbReference type="InterPro" id="IPR012337">
    <property type="entry name" value="RNaseH-like_sf"/>
</dbReference>
<dbReference type="Gene3D" id="3.30.420.10">
    <property type="entry name" value="Ribonuclease H-like superfamily/Ribonuclease H"/>
    <property type="match status" value="1"/>
</dbReference>
<dbReference type="InParanoid" id="A0A1E7EYW2"/>
<dbReference type="InterPro" id="IPR036397">
    <property type="entry name" value="RNaseH_sf"/>
</dbReference>
<organism evidence="1 2">
    <name type="scientific">Fragilariopsis cylindrus CCMP1102</name>
    <dbReference type="NCBI Taxonomy" id="635003"/>
    <lineage>
        <taxon>Eukaryota</taxon>
        <taxon>Sar</taxon>
        <taxon>Stramenopiles</taxon>
        <taxon>Ochrophyta</taxon>
        <taxon>Bacillariophyta</taxon>
        <taxon>Bacillariophyceae</taxon>
        <taxon>Bacillariophycidae</taxon>
        <taxon>Bacillariales</taxon>
        <taxon>Bacillariaceae</taxon>
        <taxon>Fragilariopsis</taxon>
    </lineage>
</organism>